<protein>
    <submittedName>
        <fullName evidence="7">Putative Glucose ABC transporter permease protein TsgB13</fullName>
    </submittedName>
</protein>
<feature type="transmembrane region" description="Helical" evidence="6">
    <location>
        <begin position="240"/>
        <end position="262"/>
    </location>
</feature>
<keyword evidence="8" id="KW-1185">Reference proteome</keyword>
<sequence>MATPLSNFLRVIRAPLAAILLTLALGFLLVASITDEPVRAYRDLLLANFDSLGNFALFLNRATPLTLIALGVVFSFRAGIFNVGGEGQLYAGAVTTTVVAIAGASLPAFVLMPLAIIAGFLAGAVVGWIPGVLKVRLAVDEVVTTLMLNIIILLITSWLANQVIRDTTAYGAVSWMVPNSIWLPPLPFVPRATSGFLVAAVLAVISWIVLFRTQWGAEVRAAGTNLRFAEATGVPAARRVISAMVIAGGLAGLAGALYVLGVGHRFEQNFSPSYGLVGLTCALLARVHPIGSLATALFYAAMLNGAAYMQISTDVPRSLVNLLTGLLVLLMTARLRRAAQAA</sequence>
<keyword evidence="4 6" id="KW-1133">Transmembrane helix</keyword>
<feature type="transmembrane region" description="Helical" evidence="6">
    <location>
        <begin position="142"/>
        <end position="160"/>
    </location>
</feature>
<evidence type="ECO:0000256" key="6">
    <source>
        <dbReference type="SAM" id="Phobius"/>
    </source>
</evidence>
<dbReference type="STRING" id="69974.MPLDJ20_140371"/>
<dbReference type="PANTHER" id="PTHR47089:SF1">
    <property type="entry name" value="GUANOSINE ABC TRANSPORTER PERMEASE PROTEIN NUPP"/>
    <property type="match status" value="1"/>
</dbReference>
<evidence type="ECO:0000256" key="1">
    <source>
        <dbReference type="ARBA" id="ARBA00004651"/>
    </source>
</evidence>
<name>A0A090DLD3_MESPL</name>
<feature type="transmembrane region" description="Helical" evidence="6">
    <location>
        <begin position="274"/>
        <end position="299"/>
    </location>
</feature>
<dbReference type="CDD" id="cd06580">
    <property type="entry name" value="TM_PBP1_transp_TpRbsC_like"/>
    <property type="match status" value="1"/>
</dbReference>
<feature type="transmembrane region" description="Helical" evidence="6">
    <location>
        <begin position="112"/>
        <end position="130"/>
    </location>
</feature>
<keyword evidence="2" id="KW-1003">Cell membrane</keyword>
<feature type="transmembrane region" description="Helical" evidence="6">
    <location>
        <begin position="88"/>
        <end position="106"/>
    </location>
</feature>
<dbReference type="AlphaFoldDB" id="A0A090DLD3"/>
<evidence type="ECO:0000256" key="3">
    <source>
        <dbReference type="ARBA" id="ARBA00022692"/>
    </source>
</evidence>
<feature type="transmembrane region" description="Helical" evidence="6">
    <location>
        <begin position="319"/>
        <end position="335"/>
    </location>
</feature>
<accession>A0A090DLD3</accession>
<dbReference type="Pfam" id="PF02653">
    <property type="entry name" value="BPD_transp_2"/>
    <property type="match status" value="1"/>
</dbReference>
<dbReference type="EMBL" id="CCMZ01000016">
    <property type="protein sequence ID" value="CDX17056.1"/>
    <property type="molecule type" value="Genomic_DNA"/>
</dbReference>
<dbReference type="Proteomes" id="UP000045285">
    <property type="component" value="Unassembled WGS sequence"/>
</dbReference>
<evidence type="ECO:0000256" key="2">
    <source>
        <dbReference type="ARBA" id="ARBA00022475"/>
    </source>
</evidence>
<dbReference type="PANTHER" id="PTHR47089">
    <property type="entry name" value="ABC TRANSPORTER, PERMEASE PROTEIN"/>
    <property type="match status" value="1"/>
</dbReference>
<proteinExistence type="predicted"/>
<feature type="transmembrane region" description="Helical" evidence="6">
    <location>
        <begin position="196"/>
        <end position="215"/>
    </location>
</feature>
<evidence type="ECO:0000256" key="4">
    <source>
        <dbReference type="ARBA" id="ARBA00022989"/>
    </source>
</evidence>
<dbReference type="GO" id="GO:0005886">
    <property type="term" value="C:plasma membrane"/>
    <property type="evidence" value="ECO:0007669"/>
    <property type="project" value="UniProtKB-SubCell"/>
</dbReference>
<evidence type="ECO:0000256" key="5">
    <source>
        <dbReference type="ARBA" id="ARBA00023136"/>
    </source>
</evidence>
<feature type="transmembrane region" description="Helical" evidence="6">
    <location>
        <begin position="55"/>
        <end position="76"/>
    </location>
</feature>
<keyword evidence="5 6" id="KW-0472">Membrane</keyword>
<dbReference type="InterPro" id="IPR001851">
    <property type="entry name" value="ABC_transp_permease"/>
</dbReference>
<reference evidence="8" key="1">
    <citation type="submission" date="2014-08" db="EMBL/GenBank/DDBJ databases">
        <authorList>
            <person name="Moulin L."/>
        </authorList>
    </citation>
    <scope>NUCLEOTIDE SEQUENCE [LARGE SCALE GENOMIC DNA]</scope>
</reference>
<evidence type="ECO:0000313" key="8">
    <source>
        <dbReference type="Proteomes" id="UP000045285"/>
    </source>
</evidence>
<organism evidence="7 8">
    <name type="scientific">Mesorhizobium plurifarium</name>
    <dbReference type="NCBI Taxonomy" id="69974"/>
    <lineage>
        <taxon>Bacteria</taxon>
        <taxon>Pseudomonadati</taxon>
        <taxon>Pseudomonadota</taxon>
        <taxon>Alphaproteobacteria</taxon>
        <taxon>Hyphomicrobiales</taxon>
        <taxon>Phyllobacteriaceae</taxon>
        <taxon>Mesorhizobium</taxon>
    </lineage>
</organism>
<gene>
    <name evidence="7" type="ORF">MPL3356_230028</name>
</gene>
<keyword evidence="3 6" id="KW-0812">Transmembrane</keyword>
<evidence type="ECO:0000313" key="7">
    <source>
        <dbReference type="EMBL" id="CDX17056.1"/>
    </source>
</evidence>
<comment type="subcellular location">
    <subcellularLocation>
        <location evidence="1">Cell membrane</location>
        <topology evidence="1">Multi-pass membrane protein</topology>
    </subcellularLocation>
</comment>
<dbReference type="GO" id="GO:0022857">
    <property type="term" value="F:transmembrane transporter activity"/>
    <property type="evidence" value="ECO:0007669"/>
    <property type="project" value="InterPro"/>
</dbReference>